<gene>
    <name evidence="2" type="ORF">K493DRAFT_7229</name>
</gene>
<name>A0A1Y1YK89_9FUNG</name>
<dbReference type="AlphaFoldDB" id="A0A1Y1YK89"/>
<dbReference type="InParanoid" id="A0A1Y1YK89"/>
<dbReference type="Proteomes" id="UP000193498">
    <property type="component" value="Unassembled WGS sequence"/>
</dbReference>
<organism evidence="2 3">
    <name type="scientific">Basidiobolus meristosporus CBS 931.73</name>
    <dbReference type="NCBI Taxonomy" id="1314790"/>
    <lineage>
        <taxon>Eukaryota</taxon>
        <taxon>Fungi</taxon>
        <taxon>Fungi incertae sedis</taxon>
        <taxon>Zoopagomycota</taxon>
        <taxon>Entomophthoromycotina</taxon>
        <taxon>Basidiobolomycetes</taxon>
        <taxon>Basidiobolales</taxon>
        <taxon>Basidiobolaceae</taxon>
        <taxon>Basidiobolus</taxon>
    </lineage>
</organism>
<evidence type="ECO:0000313" key="3">
    <source>
        <dbReference type="Proteomes" id="UP000193498"/>
    </source>
</evidence>
<keyword evidence="1" id="KW-0175">Coiled coil</keyword>
<evidence type="ECO:0000256" key="1">
    <source>
        <dbReference type="SAM" id="Coils"/>
    </source>
</evidence>
<reference evidence="2 3" key="1">
    <citation type="submission" date="2016-07" db="EMBL/GenBank/DDBJ databases">
        <title>Pervasive Adenine N6-methylation of Active Genes in Fungi.</title>
        <authorList>
            <consortium name="DOE Joint Genome Institute"/>
            <person name="Mondo S.J."/>
            <person name="Dannebaum R.O."/>
            <person name="Kuo R.C."/>
            <person name="Labutti K."/>
            <person name="Haridas S."/>
            <person name="Kuo A."/>
            <person name="Salamov A."/>
            <person name="Ahrendt S.R."/>
            <person name="Lipzen A."/>
            <person name="Sullivan W."/>
            <person name="Andreopoulos W.B."/>
            <person name="Clum A."/>
            <person name="Lindquist E."/>
            <person name="Daum C."/>
            <person name="Ramamoorthy G.K."/>
            <person name="Gryganskyi A."/>
            <person name="Culley D."/>
            <person name="Magnuson J.K."/>
            <person name="James T.Y."/>
            <person name="O'Malley M.A."/>
            <person name="Stajich J.E."/>
            <person name="Spatafora J.W."/>
            <person name="Visel A."/>
            <person name="Grigoriev I.V."/>
        </authorList>
    </citation>
    <scope>NUCLEOTIDE SEQUENCE [LARGE SCALE GENOMIC DNA]</scope>
    <source>
        <strain evidence="2 3">CBS 931.73</strain>
    </source>
</reference>
<keyword evidence="3" id="KW-1185">Reference proteome</keyword>
<protein>
    <submittedName>
        <fullName evidence="2">Uncharacterized protein</fullName>
    </submittedName>
</protein>
<feature type="coiled-coil region" evidence="1">
    <location>
        <begin position="69"/>
        <end position="178"/>
    </location>
</feature>
<dbReference type="Gene3D" id="1.10.287.1490">
    <property type="match status" value="1"/>
</dbReference>
<dbReference type="OrthoDB" id="2398825at2759"/>
<accession>A0A1Y1YK89</accession>
<proteinExistence type="predicted"/>
<comment type="caution">
    <text evidence="2">The sequence shown here is derived from an EMBL/GenBank/DDBJ whole genome shotgun (WGS) entry which is preliminary data.</text>
</comment>
<sequence>MLANAKFPRLSFGRAKFFTSQPQFLQELGDVGLFLETEDDPSELKECVRRLLLKLSSQDTEIGALKSSLDEKSQAEQRATEKLQSLEADNQQYKDTLQVTQGQLRELEDQFAEWQSKLATQHQHEIDNLCKRLEAEANKSESEILQLARDNEALRKKNHQLNEKIQEFEETVAYVTKQCDLAEQDRHSFNTTVKEMVGMLYQPIVHLVVKQPCLGLGGEVRSRIQKVSPGDSPRDETPD</sequence>
<dbReference type="EMBL" id="MCFE01000114">
    <property type="protein sequence ID" value="ORX98409.1"/>
    <property type="molecule type" value="Genomic_DNA"/>
</dbReference>
<dbReference type="FunCoup" id="A0A1Y1YK89">
    <property type="interactions" value="5"/>
</dbReference>
<evidence type="ECO:0000313" key="2">
    <source>
        <dbReference type="EMBL" id="ORX98409.1"/>
    </source>
</evidence>